<dbReference type="GO" id="GO:0031122">
    <property type="term" value="P:cytoplasmic microtubule organization"/>
    <property type="evidence" value="ECO:0007669"/>
    <property type="project" value="TreeGrafter"/>
</dbReference>
<dbReference type="GO" id="GO:0036449">
    <property type="term" value="C:microtubule minus-end"/>
    <property type="evidence" value="ECO:0007669"/>
    <property type="project" value="TreeGrafter"/>
</dbReference>
<reference evidence="3" key="2">
    <citation type="submission" date="2025-09" db="UniProtKB">
        <authorList>
            <consortium name="Ensembl"/>
        </authorList>
    </citation>
    <scope>IDENTIFICATION</scope>
</reference>
<dbReference type="GO" id="GO:0051011">
    <property type="term" value="F:microtubule minus-end binding"/>
    <property type="evidence" value="ECO:0007669"/>
    <property type="project" value="TreeGrafter"/>
</dbReference>
<dbReference type="InterPro" id="IPR011033">
    <property type="entry name" value="PRC_barrel-like_sf"/>
</dbReference>
<protein>
    <recommendedName>
        <fullName evidence="2">CKK domain-containing protein</fullName>
    </recommendedName>
</protein>
<organism evidence="3 4">
    <name type="scientific">Moschus moschiferus</name>
    <name type="common">Siberian musk deer</name>
    <name type="synonym">Moschus sibiricus</name>
    <dbReference type="NCBI Taxonomy" id="68415"/>
    <lineage>
        <taxon>Eukaryota</taxon>
        <taxon>Metazoa</taxon>
        <taxon>Chordata</taxon>
        <taxon>Craniata</taxon>
        <taxon>Vertebrata</taxon>
        <taxon>Euteleostomi</taxon>
        <taxon>Mammalia</taxon>
        <taxon>Eutheria</taxon>
        <taxon>Laurasiatheria</taxon>
        <taxon>Artiodactyla</taxon>
        <taxon>Ruminantia</taxon>
        <taxon>Pecora</taxon>
        <taxon>Moschidae</taxon>
        <taxon>Moschus</taxon>
    </lineage>
</organism>
<dbReference type="Proteomes" id="UP000694544">
    <property type="component" value="Unplaced"/>
</dbReference>
<dbReference type="GeneTree" id="ENSGT00950000182975"/>
<dbReference type="GO" id="GO:0007026">
    <property type="term" value="P:negative regulation of microtubule depolymerization"/>
    <property type="evidence" value="ECO:0007669"/>
    <property type="project" value="TreeGrafter"/>
</dbReference>
<dbReference type="InterPro" id="IPR032940">
    <property type="entry name" value="CAMSAP"/>
</dbReference>
<dbReference type="PANTHER" id="PTHR21595">
    <property type="entry name" value="PATRONIN"/>
    <property type="match status" value="1"/>
</dbReference>
<evidence type="ECO:0000313" key="4">
    <source>
        <dbReference type="Proteomes" id="UP000694544"/>
    </source>
</evidence>
<comment type="domain">
    <text evidence="1">The CKK domain binds microtubules.</text>
</comment>
<keyword evidence="1" id="KW-0493">Microtubule</keyword>
<comment type="similarity">
    <text evidence="1">Belongs to the CAMSAP1 family.</text>
</comment>
<keyword evidence="4" id="KW-1185">Reference proteome</keyword>
<dbReference type="GO" id="GO:0005516">
    <property type="term" value="F:calmodulin binding"/>
    <property type="evidence" value="ECO:0007669"/>
    <property type="project" value="InterPro"/>
</dbReference>
<dbReference type="Gene3D" id="3.10.20.360">
    <property type="entry name" value="CKK domain"/>
    <property type="match status" value="1"/>
</dbReference>
<dbReference type="InterPro" id="IPR014797">
    <property type="entry name" value="CKK_CAMSAP"/>
</dbReference>
<accession>A0A8C6CFN8</accession>
<proteinExistence type="inferred from homology"/>
<dbReference type="PANTHER" id="PTHR21595:SF3">
    <property type="entry name" value="CALMODULIN-REGULATED SPECTRIN-ASSOCIATED PROTEIN 1"/>
    <property type="match status" value="1"/>
</dbReference>
<dbReference type="Ensembl" id="ENSMMST00000000661.1">
    <property type="protein sequence ID" value="ENSMMSP00000000610.1"/>
    <property type="gene ID" value="ENSMMSG00000000509.1"/>
</dbReference>
<feature type="domain" description="CKK" evidence="2">
    <location>
        <begin position="31"/>
        <end position="166"/>
    </location>
</feature>
<sequence length="183" mass="21144">MMNHNSSRSTDRDWETSSTVSSLGLVAKYAGPKLFREPRSKSNKPVIHNTLSYCCLSRKVNDSHKNTVLENLEKCDANHYIIPFHKAGCQFQALHCCYSDTEIYKLMGTWPKSITKKMISKLFRYRPDWKQFSLMPAKTMPFSWLHSPSTKGWHMEWGLCPRAPGRGVQVEDSFYLKFSLSVN</sequence>
<dbReference type="SMART" id="SM01051">
    <property type="entry name" value="CAMSAP_CKK"/>
    <property type="match status" value="1"/>
</dbReference>
<reference evidence="3" key="1">
    <citation type="submission" date="2025-08" db="UniProtKB">
        <authorList>
            <consortium name="Ensembl"/>
        </authorList>
    </citation>
    <scope>IDENTIFICATION</scope>
</reference>
<dbReference type="Pfam" id="PF08683">
    <property type="entry name" value="CAMSAP_CKK"/>
    <property type="match status" value="1"/>
</dbReference>
<dbReference type="SUPFAM" id="SSF50346">
    <property type="entry name" value="PRC-barrel domain"/>
    <property type="match status" value="1"/>
</dbReference>
<dbReference type="PROSITE" id="PS51508">
    <property type="entry name" value="CKK"/>
    <property type="match status" value="1"/>
</dbReference>
<evidence type="ECO:0000256" key="1">
    <source>
        <dbReference type="PROSITE-ProRule" id="PRU00841"/>
    </source>
</evidence>
<name>A0A8C6CFN8_MOSMO</name>
<evidence type="ECO:0000313" key="3">
    <source>
        <dbReference type="Ensembl" id="ENSMMSP00000000610.1"/>
    </source>
</evidence>
<dbReference type="InterPro" id="IPR038209">
    <property type="entry name" value="CKK_dom_sf"/>
</dbReference>
<dbReference type="AlphaFoldDB" id="A0A8C6CFN8"/>
<evidence type="ECO:0000259" key="2">
    <source>
        <dbReference type="PROSITE" id="PS51508"/>
    </source>
</evidence>